<organism evidence="1">
    <name type="scientific">marine sediment metagenome</name>
    <dbReference type="NCBI Taxonomy" id="412755"/>
    <lineage>
        <taxon>unclassified sequences</taxon>
        <taxon>metagenomes</taxon>
        <taxon>ecological metagenomes</taxon>
    </lineage>
</organism>
<accession>X0YD55</accession>
<dbReference type="EMBL" id="BARS01055391">
    <property type="protein sequence ID" value="GAG45207.1"/>
    <property type="molecule type" value="Genomic_DNA"/>
</dbReference>
<reference evidence="1" key="1">
    <citation type="journal article" date="2014" name="Front. Microbiol.">
        <title>High frequency of phylogenetically diverse reductive dehalogenase-homologous genes in deep subseafloor sedimentary metagenomes.</title>
        <authorList>
            <person name="Kawai M."/>
            <person name="Futagami T."/>
            <person name="Toyoda A."/>
            <person name="Takaki Y."/>
            <person name="Nishi S."/>
            <person name="Hori S."/>
            <person name="Arai W."/>
            <person name="Tsubouchi T."/>
            <person name="Morono Y."/>
            <person name="Uchiyama I."/>
            <person name="Ito T."/>
            <person name="Fujiyama A."/>
            <person name="Inagaki F."/>
            <person name="Takami H."/>
        </authorList>
    </citation>
    <scope>NUCLEOTIDE SEQUENCE</scope>
    <source>
        <strain evidence="1">Expedition CK06-06</strain>
    </source>
</reference>
<gene>
    <name evidence="1" type="ORF">S01H1_81786</name>
</gene>
<feature type="non-terminal residue" evidence="1">
    <location>
        <position position="1"/>
    </location>
</feature>
<evidence type="ECO:0000313" key="1">
    <source>
        <dbReference type="EMBL" id="GAG45207.1"/>
    </source>
</evidence>
<sequence length="204" mass="21355">AAYDTDGTAYTNFITFTAGTTPTMTFPQSGGGTDNYLRADGAWAPPPAGAAFWSRAGTTLTPNNSGDNVEIDGGRITVNTIDEYGAGVGVAIDSLLIKDGNIGASDAHQGIAYLSEYKTLGEGVTLYNDSYIYSSTTGHTTTERRIRYGGTKASPVATPSNSVLGYLRLYVHDGTGLIEVMRETTSVVGAVATDNITASMIWSV</sequence>
<protein>
    <submittedName>
        <fullName evidence="1">Uncharacterized protein</fullName>
    </submittedName>
</protein>
<feature type="non-terminal residue" evidence="1">
    <location>
        <position position="204"/>
    </location>
</feature>
<comment type="caution">
    <text evidence="1">The sequence shown here is derived from an EMBL/GenBank/DDBJ whole genome shotgun (WGS) entry which is preliminary data.</text>
</comment>
<proteinExistence type="predicted"/>
<dbReference type="AlphaFoldDB" id="X0YD55"/>
<name>X0YD55_9ZZZZ</name>